<keyword evidence="7" id="KW-1185">Reference proteome</keyword>
<evidence type="ECO:0000256" key="4">
    <source>
        <dbReference type="ARBA" id="ARBA00023136"/>
    </source>
</evidence>
<keyword evidence="3 5" id="KW-1133">Transmembrane helix</keyword>
<evidence type="ECO:0000313" key="7">
    <source>
        <dbReference type="Proteomes" id="UP000027345"/>
    </source>
</evidence>
<dbReference type="Pfam" id="PF13564">
    <property type="entry name" value="DoxX_2"/>
    <property type="match status" value="1"/>
</dbReference>
<dbReference type="OrthoDB" id="4337053at2"/>
<evidence type="ECO:0000256" key="5">
    <source>
        <dbReference type="SAM" id="Phobius"/>
    </source>
</evidence>
<evidence type="ECO:0000313" key="6">
    <source>
        <dbReference type="EMBL" id="KDN21183.1"/>
    </source>
</evidence>
<feature type="transmembrane region" description="Helical" evidence="5">
    <location>
        <begin position="67"/>
        <end position="86"/>
    </location>
</feature>
<dbReference type="eggNOG" id="ENOG5032TP9">
    <property type="taxonomic scope" value="Bacteria"/>
</dbReference>
<comment type="subcellular location">
    <subcellularLocation>
        <location evidence="1">Membrane</location>
        <topology evidence="1">Multi-pass membrane protein</topology>
    </subcellularLocation>
</comment>
<dbReference type="GO" id="GO:0016020">
    <property type="term" value="C:membrane"/>
    <property type="evidence" value="ECO:0007669"/>
    <property type="project" value="UniProtKB-SubCell"/>
</dbReference>
<reference evidence="6 7" key="1">
    <citation type="submission" date="2014-05" db="EMBL/GenBank/DDBJ databases">
        <title>Draft genome sequence of Amycolatopsis rifamycinica DSM 46095.</title>
        <authorList>
            <person name="Lal R."/>
            <person name="Saxena A."/>
            <person name="Kumari R."/>
            <person name="Mukherjee U."/>
            <person name="Singh P."/>
            <person name="Sangwan N."/>
            <person name="Mahato N.K."/>
        </authorList>
    </citation>
    <scope>NUCLEOTIDE SEQUENCE [LARGE SCALE GENOMIC DNA]</scope>
    <source>
        <strain evidence="6 7">DSM 46095</strain>
    </source>
</reference>
<dbReference type="AlphaFoldDB" id="A0A066UAG6"/>
<dbReference type="STRING" id="287986.DV20_14930"/>
<dbReference type="InterPro" id="IPR032808">
    <property type="entry name" value="DoxX"/>
</dbReference>
<evidence type="ECO:0000256" key="3">
    <source>
        <dbReference type="ARBA" id="ARBA00022989"/>
    </source>
</evidence>
<sequence length="113" mass="11113">MDLSAIAILTTTIALNAAVGLADLLRARFVLANSAAVDVPPGWLPVLGALKLAGAAGLLMGLFGVRALGVAAAIGLVLFFAGAIAVHVRARAFATGAAPLAFLGLAVASLVVL</sequence>
<accession>A0A066UAG6</accession>
<organism evidence="6 7">
    <name type="scientific">Amycolatopsis rifamycinica</name>
    <dbReference type="NCBI Taxonomy" id="287986"/>
    <lineage>
        <taxon>Bacteria</taxon>
        <taxon>Bacillati</taxon>
        <taxon>Actinomycetota</taxon>
        <taxon>Actinomycetes</taxon>
        <taxon>Pseudonocardiales</taxon>
        <taxon>Pseudonocardiaceae</taxon>
        <taxon>Amycolatopsis</taxon>
    </lineage>
</organism>
<dbReference type="Proteomes" id="UP000027345">
    <property type="component" value="Unassembled WGS sequence"/>
</dbReference>
<dbReference type="EMBL" id="JMQI01000028">
    <property type="protein sequence ID" value="KDN21183.1"/>
    <property type="molecule type" value="Genomic_DNA"/>
</dbReference>
<evidence type="ECO:0000256" key="1">
    <source>
        <dbReference type="ARBA" id="ARBA00004141"/>
    </source>
</evidence>
<feature type="transmembrane region" description="Helical" evidence="5">
    <location>
        <begin position="42"/>
        <end position="60"/>
    </location>
</feature>
<keyword evidence="4 5" id="KW-0472">Membrane</keyword>
<keyword evidence="2 5" id="KW-0812">Transmembrane</keyword>
<proteinExistence type="predicted"/>
<name>A0A066UAG6_9PSEU</name>
<protein>
    <submittedName>
        <fullName evidence="6">Membrane protein</fullName>
    </submittedName>
</protein>
<feature type="transmembrane region" description="Helical" evidence="5">
    <location>
        <begin position="92"/>
        <end position="112"/>
    </location>
</feature>
<dbReference type="RefSeq" id="WP_043780449.1">
    <property type="nucleotide sequence ID" value="NZ_JMQI01000028.1"/>
</dbReference>
<evidence type="ECO:0000256" key="2">
    <source>
        <dbReference type="ARBA" id="ARBA00022692"/>
    </source>
</evidence>
<gene>
    <name evidence="6" type="ORF">DV20_14930</name>
</gene>
<comment type="caution">
    <text evidence="6">The sequence shown here is derived from an EMBL/GenBank/DDBJ whole genome shotgun (WGS) entry which is preliminary data.</text>
</comment>